<name>A0A3M2VUH3_PSEYM</name>
<sequence length="52" mass="5891">MEFIEKYRFFSEPSLGVSHSRLLEQAVANLAQEPDCQRLLSLLLSPVQTINA</sequence>
<protein>
    <submittedName>
        <fullName evidence="1">Uncharacterized protein</fullName>
    </submittedName>
</protein>
<dbReference type="AlphaFoldDB" id="A0A3M2VUH3"/>
<reference evidence="1 2" key="1">
    <citation type="submission" date="2018-08" db="EMBL/GenBank/DDBJ databases">
        <title>Recombination of ecologically and evolutionarily significant loci maintains genetic cohesion in the Pseudomonas syringae species complex.</title>
        <authorList>
            <person name="Dillon M."/>
            <person name="Thakur S."/>
            <person name="Almeida R.N.D."/>
            <person name="Weir B.S."/>
            <person name="Guttman D.S."/>
        </authorList>
    </citation>
    <scope>NUCLEOTIDE SEQUENCE [LARGE SCALE GENOMIC DNA]</scope>
    <source>
        <strain evidence="1 2">88_10</strain>
    </source>
</reference>
<gene>
    <name evidence="1" type="ORF">APX70_200198</name>
</gene>
<dbReference type="EMBL" id="RBNL01003881">
    <property type="protein sequence ID" value="RML42907.1"/>
    <property type="molecule type" value="Genomic_DNA"/>
</dbReference>
<dbReference type="Proteomes" id="UP000282378">
    <property type="component" value="Unassembled WGS sequence"/>
</dbReference>
<proteinExistence type="predicted"/>
<evidence type="ECO:0000313" key="2">
    <source>
        <dbReference type="Proteomes" id="UP000282378"/>
    </source>
</evidence>
<comment type="caution">
    <text evidence="1">The sequence shown here is derived from an EMBL/GenBank/DDBJ whole genome shotgun (WGS) entry which is preliminary data.</text>
</comment>
<evidence type="ECO:0000313" key="1">
    <source>
        <dbReference type="EMBL" id="RML42907.1"/>
    </source>
</evidence>
<organism evidence="1 2">
    <name type="scientific">Pseudomonas syringae pv. maculicola</name>
    <dbReference type="NCBI Taxonomy" id="59511"/>
    <lineage>
        <taxon>Bacteria</taxon>
        <taxon>Pseudomonadati</taxon>
        <taxon>Pseudomonadota</taxon>
        <taxon>Gammaproteobacteria</taxon>
        <taxon>Pseudomonadales</taxon>
        <taxon>Pseudomonadaceae</taxon>
        <taxon>Pseudomonas</taxon>
    </lineage>
</organism>
<accession>A0A3M2VUH3</accession>